<feature type="transmembrane region" description="Helical" evidence="1">
    <location>
        <begin position="25"/>
        <end position="47"/>
    </location>
</feature>
<dbReference type="InterPro" id="IPR009574">
    <property type="entry name" value="DUF1189"/>
</dbReference>
<gene>
    <name evidence="2" type="ORF">MACH08_39840</name>
</gene>
<keyword evidence="1" id="KW-0812">Transmembrane</keyword>
<comment type="caution">
    <text evidence="2">The sequence shown here is derived from an EMBL/GenBank/DDBJ whole genome shotgun (WGS) entry which is preliminary data.</text>
</comment>
<proteinExistence type="predicted"/>
<evidence type="ECO:0000256" key="1">
    <source>
        <dbReference type="SAM" id="Phobius"/>
    </source>
</evidence>
<evidence type="ECO:0008006" key="4">
    <source>
        <dbReference type="Google" id="ProtNLM"/>
    </source>
</evidence>
<dbReference type="EMBL" id="BSKO01000001">
    <property type="protein sequence ID" value="GLO68200.1"/>
    <property type="molecule type" value="Genomic_DNA"/>
</dbReference>
<name>A0ABQ5TS04_9BACI</name>
<feature type="transmembrane region" description="Helical" evidence="1">
    <location>
        <begin position="136"/>
        <end position="155"/>
    </location>
</feature>
<accession>A0ABQ5TS04</accession>
<evidence type="ECO:0000313" key="2">
    <source>
        <dbReference type="EMBL" id="GLO68200.1"/>
    </source>
</evidence>
<sequence>MIFLEILKHSIKLPQKKALFQLNRIGMDMIIIYLIIMLAIVSIPEWINRLNQSNGIGADMNIIFQFIYFFMFYYLIMTVFVFIAISIIAYVGKGISHLMKRKLTYGLLWKMSACTVTIPFLLFTFISFIWQVNDSFLFFTFLFSLGLLFIMIQHYPKRRKS</sequence>
<organism evidence="2 3">
    <name type="scientific">Oceanobacillus kimchii</name>
    <dbReference type="NCBI Taxonomy" id="746691"/>
    <lineage>
        <taxon>Bacteria</taxon>
        <taxon>Bacillati</taxon>
        <taxon>Bacillota</taxon>
        <taxon>Bacilli</taxon>
        <taxon>Bacillales</taxon>
        <taxon>Bacillaceae</taxon>
        <taxon>Oceanobacillus</taxon>
    </lineage>
</organism>
<dbReference type="Pfam" id="PF06691">
    <property type="entry name" value="DUF1189"/>
    <property type="match status" value="1"/>
</dbReference>
<dbReference type="Proteomes" id="UP001275436">
    <property type="component" value="Unassembled WGS sequence"/>
</dbReference>
<keyword evidence="1" id="KW-1133">Transmembrane helix</keyword>
<dbReference type="RefSeq" id="WP_069685035.1">
    <property type="nucleotide sequence ID" value="NZ_BSKO01000001.1"/>
</dbReference>
<feature type="transmembrane region" description="Helical" evidence="1">
    <location>
        <begin position="67"/>
        <end position="91"/>
    </location>
</feature>
<keyword evidence="3" id="KW-1185">Reference proteome</keyword>
<reference evidence="2 3" key="1">
    <citation type="submission" date="2023-02" db="EMBL/GenBank/DDBJ databases">
        <title>Oceanobacillus kimchii IFOP_LL358 isolated form Alexandrium catenella lab strain.</title>
        <authorList>
            <person name="Gajardo G."/>
            <person name="Ueki S."/>
            <person name="Maruyama F."/>
        </authorList>
    </citation>
    <scope>NUCLEOTIDE SEQUENCE [LARGE SCALE GENOMIC DNA]</scope>
    <source>
        <strain evidence="2 3">IFOP_LL358</strain>
    </source>
</reference>
<feature type="transmembrane region" description="Helical" evidence="1">
    <location>
        <begin position="103"/>
        <end position="130"/>
    </location>
</feature>
<evidence type="ECO:0000313" key="3">
    <source>
        <dbReference type="Proteomes" id="UP001275436"/>
    </source>
</evidence>
<keyword evidence="1" id="KW-0472">Membrane</keyword>
<protein>
    <recommendedName>
        <fullName evidence="4">DUF1189 domain-containing protein</fullName>
    </recommendedName>
</protein>